<reference evidence="1" key="1">
    <citation type="journal article" date="2012" name="J. Bacteriol.">
        <title>Genome sequences of type strains of seven species of the marine bacterium Pseudoalteromonas.</title>
        <authorList>
            <person name="Xie B.B."/>
            <person name="Shu Y.L."/>
            <person name="Qin Q.L."/>
            <person name="Rong J.C."/>
            <person name="Zhang X.Y."/>
            <person name="Chen X.L."/>
            <person name="Shi M."/>
            <person name="He H.L."/>
            <person name="Zhou B.C."/>
            <person name="Zhang Y.Z."/>
        </authorList>
    </citation>
    <scope>NUCLEOTIDE SEQUENCE</scope>
    <source>
        <strain evidence="1">DSM 8771</strain>
    </source>
</reference>
<accession>A0AAD4AMR7</accession>
<sequence length="94" mass="11351">MTVKKRYRIALETKLDQLHHQGYTIFERWELLAWFNKERLTNVVWREIQDSWEEIFGLEEGQKPLQVIKCDLTTSPQTFIVIQADRIEEMNDLV</sequence>
<evidence type="ECO:0000313" key="1">
    <source>
        <dbReference type="EMBL" id="KAF7775582.1"/>
    </source>
</evidence>
<dbReference type="Proteomes" id="UP000016487">
    <property type="component" value="Unassembled WGS sequence"/>
</dbReference>
<proteinExistence type="predicted"/>
<evidence type="ECO:0000313" key="2">
    <source>
        <dbReference type="Proteomes" id="UP000016487"/>
    </source>
</evidence>
<reference evidence="1" key="2">
    <citation type="submission" date="2015-03" db="EMBL/GenBank/DDBJ databases">
        <title>Genome sequence of Pseudoalteromonas citrea.</title>
        <authorList>
            <person name="Xie B.-B."/>
            <person name="Rong J.-C."/>
            <person name="Qin Q.-L."/>
            <person name="Zhang Y.-Z."/>
        </authorList>
    </citation>
    <scope>NUCLEOTIDE SEQUENCE</scope>
    <source>
        <strain evidence="1">DSM 8771</strain>
    </source>
</reference>
<protein>
    <submittedName>
        <fullName evidence="1">Uncharacterized protein</fullName>
    </submittedName>
</protein>
<dbReference type="RefSeq" id="WP_010361336.1">
    <property type="nucleotide sequence ID" value="NZ_AHBZ03000012.1"/>
</dbReference>
<comment type="caution">
    <text evidence="1">The sequence shown here is derived from an EMBL/GenBank/DDBJ whole genome shotgun (WGS) entry which is preliminary data.</text>
</comment>
<name>A0AAD4AMR7_9GAMM</name>
<dbReference type="AlphaFoldDB" id="A0AAD4AMR7"/>
<dbReference type="EMBL" id="AHBZ03000012">
    <property type="protein sequence ID" value="KAF7775582.1"/>
    <property type="molecule type" value="Genomic_DNA"/>
</dbReference>
<organism evidence="1 2">
    <name type="scientific">Pseudoalteromonas citrea</name>
    <dbReference type="NCBI Taxonomy" id="43655"/>
    <lineage>
        <taxon>Bacteria</taxon>
        <taxon>Pseudomonadati</taxon>
        <taxon>Pseudomonadota</taxon>
        <taxon>Gammaproteobacteria</taxon>
        <taxon>Alteromonadales</taxon>
        <taxon>Pseudoalteromonadaceae</taxon>
        <taxon>Pseudoalteromonas</taxon>
    </lineage>
</organism>
<gene>
    <name evidence="1" type="ORF">PCIT_a1798</name>
</gene>